<name>L8PIQ5_STRVR</name>
<dbReference type="AlphaFoldDB" id="L8PIQ5"/>
<gene>
    <name evidence="2" type="ORF">STVIR_3253</name>
</gene>
<dbReference type="Proteomes" id="UP000011205">
    <property type="component" value="Unassembled WGS sequence"/>
</dbReference>
<comment type="caution">
    <text evidence="2">The sequence shown here is derived from an EMBL/GenBank/DDBJ whole genome shotgun (WGS) entry which is preliminary data.</text>
</comment>
<protein>
    <submittedName>
        <fullName evidence="2">Uncharacterized protein</fullName>
    </submittedName>
</protein>
<reference evidence="2 3" key="1">
    <citation type="journal article" date="2013" name="Genome Announc.">
        <title>Draft Genome Sequence of Streptomyces viridochromogenes Strain Tu57, Producer of Avilamycin.</title>
        <authorList>
            <person name="Gruning B.A."/>
            <person name="Erxleben A."/>
            <person name="Hahnlein A."/>
            <person name="Gunther S."/>
        </authorList>
    </citation>
    <scope>NUCLEOTIDE SEQUENCE [LARGE SCALE GENOMIC DNA]</scope>
    <source>
        <strain evidence="2 3">Tue57</strain>
    </source>
</reference>
<sequence>MPLIHDVPDDWNPDHRCCLECGNSAPDVTLRAITHRATHQQALACTRHIADVAAVLESFAPASQIPDEQVSKPGAAPATSTVPGPSHRSRV</sequence>
<evidence type="ECO:0000313" key="3">
    <source>
        <dbReference type="Proteomes" id="UP000011205"/>
    </source>
</evidence>
<proteinExistence type="predicted"/>
<dbReference type="PATRIC" id="fig|1160705.3.peg.3228"/>
<evidence type="ECO:0000313" key="2">
    <source>
        <dbReference type="EMBL" id="ELS55908.1"/>
    </source>
</evidence>
<accession>L8PIQ5</accession>
<evidence type="ECO:0000256" key="1">
    <source>
        <dbReference type="SAM" id="MobiDB-lite"/>
    </source>
</evidence>
<feature type="region of interest" description="Disordered" evidence="1">
    <location>
        <begin position="65"/>
        <end position="91"/>
    </location>
</feature>
<dbReference type="EMBL" id="AMLP01000102">
    <property type="protein sequence ID" value="ELS55908.1"/>
    <property type="molecule type" value="Genomic_DNA"/>
</dbReference>
<organism evidence="2 3">
    <name type="scientific">Streptomyces viridochromogenes Tue57</name>
    <dbReference type="NCBI Taxonomy" id="1160705"/>
    <lineage>
        <taxon>Bacteria</taxon>
        <taxon>Bacillati</taxon>
        <taxon>Actinomycetota</taxon>
        <taxon>Actinomycetes</taxon>
        <taxon>Kitasatosporales</taxon>
        <taxon>Streptomycetaceae</taxon>
        <taxon>Streptomyces</taxon>
    </lineage>
</organism>